<dbReference type="EMBL" id="CP006911">
    <property type="protein sequence ID" value="ALE01967.1"/>
    <property type="molecule type" value="Genomic_DNA"/>
</dbReference>
<evidence type="ECO:0000256" key="7">
    <source>
        <dbReference type="ARBA" id="ARBA00023235"/>
    </source>
</evidence>
<dbReference type="InterPro" id="IPR001179">
    <property type="entry name" value="PPIase_FKBP_dom"/>
</dbReference>
<comment type="catalytic activity">
    <reaction evidence="1 9 10">
        <text>[protein]-peptidylproline (omega=180) = [protein]-peptidylproline (omega=0)</text>
        <dbReference type="Rhea" id="RHEA:16237"/>
        <dbReference type="Rhea" id="RHEA-COMP:10747"/>
        <dbReference type="Rhea" id="RHEA-COMP:10748"/>
        <dbReference type="ChEBI" id="CHEBI:83833"/>
        <dbReference type="ChEBI" id="CHEBI:83834"/>
        <dbReference type="EC" id="5.2.1.8"/>
    </reaction>
</comment>
<comment type="subcellular location">
    <subcellularLocation>
        <location evidence="2">Cytoplasm</location>
    </subcellularLocation>
</comment>
<keyword evidence="13" id="KW-1185">Reference proteome</keyword>
<reference evidence="12 13" key="1">
    <citation type="journal article" date="2015" name="Genome Announc.">
        <title>Genome Sequence of 'Candidatus Thioglobus singularis' Strain PS1, a Mixotroph from the SUP05 Clade of Marine Gammaproteobacteria.</title>
        <authorList>
            <person name="Marshall K.T."/>
            <person name="Morris R.M."/>
        </authorList>
    </citation>
    <scope>NUCLEOTIDE SEQUENCE [LARGE SCALE GENOMIC DNA]</scope>
    <source>
        <strain evidence="12 13">PS1</strain>
    </source>
</reference>
<proteinExistence type="inferred from homology"/>
<dbReference type="Proteomes" id="UP000068905">
    <property type="component" value="Chromosome"/>
</dbReference>
<keyword evidence="6" id="KW-0143">Chaperone</keyword>
<feature type="domain" description="PPIase FKBP-type" evidence="11">
    <location>
        <begin position="13"/>
        <end position="102"/>
    </location>
</feature>
<evidence type="ECO:0000313" key="13">
    <source>
        <dbReference type="Proteomes" id="UP000068905"/>
    </source>
</evidence>
<dbReference type="GO" id="GO:0005737">
    <property type="term" value="C:cytoplasm"/>
    <property type="evidence" value="ECO:0007669"/>
    <property type="project" value="UniProtKB-SubCell"/>
</dbReference>
<evidence type="ECO:0000256" key="3">
    <source>
        <dbReference type="ARBA" id="ARBA00006577"/>
    </source>
</evidence>
<dbReference type="Pfam" id="PF00254">
    <property type="entry name" value="FKBP_C"/>
    <property type="match status" value="1"/>
</dbReference>
<keyword evidence="7 9" id="KW-0413">Isomerase</keyword>
<evidence type="ECO:0000259" key="11">
    <source>
        <dbReference type="PROSITE" id="PS50059"/>
    </source>
</evidence>
<keyword evidence="5 9" id="KW-0697">Rotamase</keyword>
<dbReference type="PANTHER" id="PTHR47861">
    <property type="entry name" value="FKBP-TYPE PEPTIDYL-PROLYL CIS-TRANS ISOMERASE SLYD"/>
    <property type="match status" value="1"/>
</dbReference>
<evidence type="ECO:0000256" key="6">
    <source>
        <dbReference type="ARBA" id="ARBA00023186"/>
    </source>
</evidence>
<organism evidence="12 13">
    <name type="scientific">Candidatus Pseudothioglobus singularis PS1</name>
    <dbReference type="NCBI Taxonomy" id="1125411"/>
    <lineage>
        <taxon>Bacteria</taxon>
        <taxon>Pseudomonadati</taxon>
        <taxon>Pseudomonadota</taxon>
        <taxon>Gammaproteobacteria</taxon>
        <taxon>Candidatus Pseudothioglobaceae</taxon>
        <taxon>Candidatus Pseudothioglobus</taxon>
    </lineage>
</organism>
<dbReference type="SUPFAM" id="SSF54534">
    <property type="entry name" value="FKBP-like"/>
    <property type="match status" value="1"/>
</dbReference>
<dbReference type="PANTHER" id="PTHR47861:SF3">
    <property type="entry name" value="FKBP-TYPE PEPTIDYL-PROLYL CIS-TRANS ISOMERASE SLYD"/>
    <property type="match status" value="1"/>
</dbReference>
<evidence type="ECO:0000256" key="4">
    <source>
        <dbReference type="ARBA" id="ARBA00022490"/>
    </source>
</evidence>
<dbReference type="EC" id="5.2.1.8" evidence="10"/>
<keyword evidence="4" id="KW-0963">Cytoplasm</keyword>
<comment type="function">
    <text evidence="8">Also involved in hydrogenase metallocenter assembly, probably by participating in the nickel insertion step. This function in hydrogenase biosynthesis requires chaperone activity and the presence of the metal-binding domain, but not PPIase activity.</text>
</comment>
<evidence type="ECO:0000256" key="1">
    <source>
        <dbReference type="ARBA" id="ARBA00000971"/>
    </source>
</evidence>
<protein>
    <recommendedName>
        <fullName evidence="10">Peptidyl-prolyl cis-trans isomerase</fullName>
        <ecNumber evidence="10">5.2.1.8</ecNumber>
    </recommendedName>
</protein>
<sequence>MFIFGENMKVSKDKVVSMHYTLKNDAGEVIDSSDGKETLDFLQGHGNIIPGLESALEGASKGDKMDVSVEPEEGYGLRMQDAIQEIPRTALQGIDEVTIGMQLQSQDQDGNPFVVTVTKQDDEKITVDANHPLAGETLHFSVSIEDVRDAEAEELSHGHVHSAGGHSH</sequence>
<dbReference type="KEGG" id="tsn:W908_05025"/>
<dbReference type="GO" id="GO:0042026">
    <property type="term" value="P:protein refolding"/>
    <property type="evidence" value="ECO:0007669"/>
    <property type="project" value="UniProtKB-ARBA"/>
</dbReference>
<evidence type="ECO:0000256" key="8">
    <source>
        <dbReference type="ARBA" id="ARBA00037071"/>
    </source>
</evidence>
<evidence type="ECO:0000256" key="9">
    <source>
        <dbReference type="PROSITE-ProRule" id="PRU00277"/>
    </source>
</evidence>
<dbReference type="GO" id="GO:0003755">
    <property type="term" value="F:peptidyl-prolyl cis-trans isomerase activity"/>
    <property type="evidence" value="ECO:0007669"/>
    <property type="project" value="UniProtKB-UniRule"/>
</dbReference>
<dbReference type="PATRIC" id="fig|1125411.7.peg.990"/>
<accession>A0A0M4M2U5</accession>
<evidence type="ECO:0000313" key="12">
    <source>
        <dbReference type="EMBL" id="ALE01967.1"/>
    </source>
</evidence>
<evidence type="ECO:0000256" key="10">
    <source>
        <dbReference type="RuleBase" id="RU003915"/>
    </source>
</evidence>
<comment type="similarity">
    <text evidence="3 10">Belongs to the FKBP-type PPIase family.</text>
</comment>
<dbReference type="PROSITE" id="PS50059">
    <property type="entry name" value="FKBP_PPIASE"/>
    <property type="match status" value="1"/>
</dbReference>
<evidence type="ECO:0000256" key="2">
    <source>
        <dbReference type="ARBA" id="ARBA00004496"/>
    </source>
</evidence>
<dbReference type="AlphaFoldDB" id="A0A0M4M2U5"/>
<evidence type="ECO:0000256" key="5">
    <source>
        <dbReference type="ARBA" id="ARBA00023110"/>
    </source>
</evidence>
<name>A0A0M4M2U5_9GAMM</name>
<dbReference type="InterPro" id="IPR046357">
    <property type="entry name" value="PPIase_dom_sf"/>
</dbReference>
<gene>
    <name evidence="12" type="ORF">W908_05025</name>
</gene>
<dbReference type="STRING" id="1125411.W908_05025"/>
<dbReference type="Gene3D" id="3.10.50.40">
    <property type="match status" value="1"/>
</dbReference>